<dbReference type="InterPro" id="IPR050924">
    <property type="entry name" value="Peroxiredoxin_BCP/PrxQ"/>
</dbReference>
<dbReference type="Gene3D" id="3.40.30.10">
    <property type="entry name" value="Glutaredoxin"/>
    <property type="match status" value="1"/>
</dbReference>
<evidence type="ECO:0000256" key="6">
    <source>
        <dbReference type="ARBA" id="ARBA00023002"/>
    </source>
</evidence>
<dbReference type="Pfam" id="PF00578">
    <property type="entry name" value="AhpC-TSA"/>
    <property type="match status" value="1"/>
</dbReference>
<evidence type="ECO:0000256" key="3">
    <source>
        <dbReference type="ARBA" id="ARBA00013017"/>
    </source>
</evidence>
<evidence type="ECO:0000256" key="9">
    <source>
        <dbReference type="ARBA" id="ARBA00023284"/>
    </source>
</evidence>
<sequence length="194" mass="20911">MNRRSARIASRTTPYPPTKPVKAPPPALIASKPESTPAISAPISAALVGQTVDTPFKPFSSVLLDESGTEVDIGSEIASTGVVFFVYPRANTPGCTKQATGFRDHYQEIKEKGYKVFGISGDSVSALQKWKTKLELPYQLLSDPSLAFISHLGCSKPSKKIVRSHVVVEKGGRVRQVCVGVSPVESFEKVLKVL</sequence>
<dbReference type="SUPFAM" id="SSF52833">
    <property type="entry name" value="Thioredoxin-like"/>
    <property type="match status" value="1"/>
</dbReference>
<dbReference type="PANTHER" id="PTHR42801">
    <property type="entry name" value="THIOREDOXIN-DEPENDENT PEROXIDE REDUCTASE"/>
    <property type="match status" value="1"/>
</dbReference>
<evidence type="ECO:0000256" key="4">
    <source>
        <dbReference type="ARBA" id="ARBA00022559"/>
    </source>
</evidence>
<gene>
    <name evidence="16" type="ORF">SPPG_01812</name>
</gene>
<accession>A0A0L0HPK3</accession>
<dbReference type="InterPro" id="IPR036249">
    <property type="entry name" value="Thioredoxin-like_sf"/>
</dbReference>
<dbReference type="RefSeq" id="XP_016610768.1">
    <property type="nucleotide sequence ID" value="XM_016750125.1"/>
</dbReference>
<comment type="subcellular location">
    <subcellularLocation>
        <location evidence="1">Nucleus</location>
    </subcellularLocation>
</comment>
<keyword evidence="9" id="KW-0676">Redox-active center</keyword>
<dbReference type="FunFam" id="3.40.30.10:FF:000157">
    <property type="entry name" value="DOT5p Nuclear thiol peroxidase"/>
    <property type="match status" value="1"/>
</dbReference>
<organism evidence="16 17">
    <name type="scientific">Spizellomyces punctatus (strain DAOM BR117)</name>
    <dbReference type="NCBI Taxonomy" id="645134"/>
    <lineage>
        <taxon>Eukaryota</taxon>
        <taxon>Fungi</taxon>
        <taxon>Fungi incertae sedis</taxon>
        <taxon>Chytridiomycota</taxon>
        <taxon>Chytridiomycota incertae sedis</taxon>
        <taxon>Chytridiomycetes</taxon>
        <taxon>Spizellomycetales</taxon>
        <taxon>Spizellomycetaceae</taxon>
        <taxon>Spizellomyces</taxon>
    </lineage>
</organism>
<evidence type="ECO:0000256" key="10">
    <source>
        <dbReference type="ARBA" id="ARBA00032824"/>
    </source>
</evidence>
<dbReference type="AlphaFoldDB" id="A0A0L0HPK3"/>
<keyword evidence="17" id="KW-1185">Reference proteome</keyword>
<keyword evidence="4" id="KW-0575">Peroxidase</keyword>
<evidence type="ECO:0000256" key="14">
    <source>
        <dbReference type="SAM" id="MobiDB-lite"/>
    </source>
</evidence>
<dbReference type="InterPro" id="IPR013766">
    <property type="entry name" value="Thioredoxin_domain"/>
</dbReference>
<keyword evidence="7" id="KW-1015">Disulfide bond</keyword>
<proteinExistence type="inferred from homology"/>
<dbReference type="GO" id="GO:0045454">
    <property type="term" value="P:cell redox homeostasis"/>
    <property type="evidence" value="ECO:0007669"/>
    <property type="project" value="TreeGrafter"/>
</dbReference>
<evidence type="ECO:0000256" key="7">
    <source>
        <dbReference type="ARBA" id="ARBA00023157"/>
    </source>
</evidence>
<dbReference type="PROSITE" id="PS51352">
    <property type="entry name" value="THIOREDOXIN_2"/>
    <property type="match status" value="1"/>
</dbReference>
<evidence type="ECO:0000256" key="11">
    <source>
        <dbReference type="ARBA" id="ARBA00038489"/>
    </source>
</evidence>
<evidence type="ECO:0000313" key="16">
    <source>
        <dbReference type="EMBL" id="KND02729.1"/>
    </source>
</evidence>
<keyword evidence="8" id="KW-0539">Nucleus</keyword>
<dbReference type="GO" id="GO:0008379">
    <property type="term" value="F:thioredoxin peroxidase activity"/>
    <property type="evidence" value="ECO:0007669"/>
    <property type="project" value="TreeGrafter"/>
</dbReference>
<name>A0A0L0HPK3_SPIPD</name>
<dbReference type="InterPro" id="IPR000866">
    <property type="entry name" value="AhpC/TSA"/>
</dbReference>
<dbReference type="FunCoup" id="A0A0L0HPK3">
    <property type="interactions" value="186"/>
</dbReference>
<dbReference type="GO" id="GO:0005737">
    <property type="term" value="C:cytoplasm"/>
    <property type="evidence" value="ECO:0007669"/>
    <property type="project" value="TreeGrafter"/>
</dbReference>
<dbReference type="STRING" id="645134.A0A0L0HPK3"/>
<dbReference type="VEuPathDB" id="FungiDB:SPPG_01812"/>
<dbReference type="EC" id="1.11.1.24" evidence="3"/>
<dbReference type="GO" id="GO:0034599">
    <property type="term" value="P:cellular response to oxidative stress"/>
    <property type="evidence" value="ECO:0007669"/>
    <property type="project" value="TreeGrafter"/>
</dbReference>
<feature type="compositionally biased region" description="Pro residues" evidence="14">
    <location>
        <begin position="14"/>
        <end position="27"/>
    </location>
</feature>
<evidence type="ECO:0000256" key="13">
    <source>
        <dbReference type="ARBA" id="ARBA00077538"/>
    </source>
</evidence>
<dbReference type="GO" id="GO:0005634">
    <property type="term" value="C:nucleus"/>
    <property type="evidence" value="ECO:0007669"/>
    <property type="project" value="UniProtKB-SubCell"/>
</dbReference>
<reference evidence="16 17" key="1">
    <citation type="submission" date="2009-08" db="EMBL/GenBank/DDBJ databases">
        <title>The Genome Sequence of Spizellomyces punctatus strain DAOM BR117.</title>
        <authorList>
            <consortium name="The Broad Institute Genome Sequencing Platform"/>
            <person name="Russ C."/>
            <person name="Cuomo C."/>
            <person name="Shea T."/>
            <person name="Young S.K."/>
            <person name="Zeng Q."/>
            <person name="Koehrsen M."/>
            <person name="Haas B."/>
            <person name="Borodovsky M."/>
            <person name="Guigo R."/>
            <person name="Alvarado L."/>
            <person name="Berlin A."/>
            <person name="Bochicchio J."/>
            <person name="Borenstein D."/>
            <person name="Chapman S."/>
            <person name="Chen Z."/>
            <person name="Engels R."/>
            <person name="Freedman E."/>
            <person name="Gellesch M."/>
            <person name="Goldberg J."/>
            <person name="Griggs A."/>
            <person name="Gujja S."/>
            <person name="Heiman D."/>
            <person name="Hepburn T."/>
            <person name="Howarth C."/>
            <person name="Jen D."/>
            <person name="Larson L."/>
            <person name="Lewis B."/>
            <person name="Mehta T."/>
            <person name="Park D."/>
            <person name="Pearson M."/>
            <person name="Roberts A."/>
            <person name="Saif S."/>
            <person name="Shenoy N."/>
            <person name="Sisk P."/>
            <person name="Stolte C."/>
            <person name="Sykes S."/>
            <person name="Thomson T."/>
            <person name="Walk T."/>
            <person name="White J."/>
            <person name="Yandava C."/>
            <person name="Burger G."/>
            <person name="Gray M.W."/>
            <person name="Holland P.W.H."/>
            <person name="King N."/>
            <person name="Lang F.B.F."/>
            <person name="Roger A.J."/>
            <person name="Ruiz-Trillo I."/>
            <person name="Lander E."/>
            <person name="Nusbaum C."/>
        </authorList>
    </citation>
    <scope>NUCLEOTIDE SEQUENCE [LARGE SCALE GENOMIC DNA]</scope>
    <source>
        <strain evidence="16 17">DAOM BR117</strain>
    </source>
</reference>
<dbReference type="OMA" id="HQAFTQK"/>
<dbReference type="CDD" id="cd03017">
    <property type="entry name" value="PRX_BCP"/>
    <property type="match status" value="1"/>
</dbReference>
<dbReference type="InParanoid" id="A0A0L0HPK3"/>
<dbReference type="EMBL" id="KQ257452">
    <property type="protein sequence ID" value="KND02729.1"/>
    <property type="molecule type" value="Genomic_DNA"/>
</dbReference>
<protein>
    <recommendedName>
        <fullName evidence="3">thioredoxin-dependent peroxiredoxin</fullName>
        <ecNumber evidence="3">1.11.1.24</ecNumber>
    </recommendedName>
    <alternativeName>
        <fullName evidence="13">Nuclear thiol peroxidase</fullName>
    </alternativeName>
    <alternativeName>
        <fullName evidence="10">Thioredoxin peroxidase</fullName>
    </alternativeName>
</protein>
<comment type="subunit">
    <text evidence="2">Monomer.</text>
</comment>
<comment type="catalytic activity">
    <reaction evidence="12">
        <text>a hydroperoxide + [thioredoxin]-dithiol = an alcohol + [thioredoxin]-disulfide + H2O</text>
        <dbReference type="Rhea" id="RHEA:62620"/>
        <dbReference type="Rhea" id="RHEA-COMP:10698"/>
        <dbReference type="Rhea" id="RHEA-COMP:10700"/>
        <dbReference type="ChEBI" id="CHEBI:15377"/>
        <dbReference type="ChEBI" id="CHEBI:29950"/>
        <dbReference type="ChEBI" id="CHEBI:30879"/>
        <dbReference type="ChEBI" id="CHEBI:35924"/>
        <dbReference type="ChEBI" id="CHEBI:50058"/>
        <dbReference type="EC" id="1.11.1.24"/>
    </reaction>
</comment>
<dbReference type="GeneID" id="27685449"/>
<dbReference type="eggNOG" id="KOG0855">
    <property type="taxonomic scope" value="Eukaryota"/>
</dbReference>
<evidence type="ECO:0000256" key="8">
    <source>
        <dbReference type="ARBA" id="ARBA00023242"/>
    </source>
</evidence>
<dbReference type="PANTHER" id="PTHR42801:SF23">
    <property type="entry name" value="PEROXIREDOXIN DOT5"/>
    <property type="match status" value="1"/>
</dbReference>
<evidence type="ECO:0000256" key="1">
    <source>
        <dbReference type="ARBA" id="ARBA00004123"/>
    </source>
</evidence>
<evidence type="ECO:0000256" key="12">
    <source>
        <dbReference type="ARBA" id="ARBA00049091"/>
    </source>
</evidence>
<evidence type="ECO:0000313" key="17">
    <source>
        <dbReference type="Proteomes" id="UP000053201"/>
    </source>
</evidence>
<feature type="region of interest" description="Disordered" evidence="14">
    <location>
        <begin position="1"/>
        <end position="29"/>
    </location>
</feature>
<dbReference type="Proteomes" id="UP000053201">
    <property type="component" value="Unassembled WGS sequence"/>
</dbReference>
<comment type="similarity">
    <text evidence="11">Belongs to the peroxiredoxin family. BCP/PrxQ subfamily.</text>
</comment>
<dbReference type="OrthoDB" id="338622at2759"/>
<evidence type="ECO:0000259" key="15">
    <source>
        <dbReference type="PROSITE" id="PS51352"/>
    </source>
</evidence>
<evidence type="ECO:0000256" key="2">
    <source>
        <dbReference type="ARBA" id="ARBA00011245"/>
    </source>
</evidence>
<keyword evidence="6" id="KW-0560">Oxidoreductase</keyword>
<evidence type="ECO:0000256" key="5">
    <source>
        <dbReference type="ARBA" id="ARBA00022862"/>
    </source>
</evidence>
<keyword evidence="5" id="KW-0049">Antioxidant</keyword>
<feature type="domain" description="Thioredoxin" evidence="15">
    <location>
        <begin position="50"/>
        <end position="194"/>
    </location>
</feature>